<gene>
    <name evidence="1" type="ORF">theurythT_20650</name>
</gene>
<organism evidence="1 2">
    <name type="scientific">Thalassotalea eurytherma</name>
    <dbReference type="NCBI Taxonomy" id="1144278"/>
    <lineage>
        <taxon>Bacteria</taxon>
        <taxon>Pseudomonadati</taxon>
        <taxon>Pseudomonadota</taxon>
        <taxon>Gammaproteobacteria</taxon>
        <taxon>Alteromonadales</taxon>
        <taxon>Colwelliaceae</taxon>
        <taxon>Thalassotalea</taxon>
    </lineage>
</organism>
<proteinExistence type="predicted"/>
<sequence length="241" mass="26561">MKILIFGSSGLTGQALVKHLTNEECHDEIHLALRKPLPSMTHPHVHQHIIDFTCAEAIIELVSQGNFELAFCALGTTIKKAGSKQAFKHIDVDLISMIGESVTKSHSINCFCFISALGANANSSVFYNRCKGQTENNIIEHFNIANAERVANSQTTQKLIICRPSLLTGDRDKFRLGEKIGIVLSQCAPFIFRGPLKQYKPIDASLLALAMIRKSTCEGLKESDIDICENDELHKIGQATI</sequence>
<dbReference type="PANTHER" id="PTHR14097">
    <property type="entry name" value="OXIDOREDUCTASE HTATIP2"/>
    <property type="match status" value="1"/>
</dbReference>
<dbReference type="Gene3D" id="3.40.50.720">
    <property type="entry name" value="NAD(P)-binding Rossmann-like Domain"/>
    <property type="match status" value="1"/>
</dbReference>
<keyword evidence="2" id="KW-1185">Reference proteome</keyword>
<dbReference type="EMBL" id="BSSU01000010">
    <property type="protein sequence ID" value="GLX82613.1"/>
    <property type="molecule type" value="Genomic_DNA"/>
</dbReference>
<dbReference type="RefSeq" id="WP_284207981.1">
    <property type="nucleotide sequence ID" value="NZ_BSSU01000010.1"/>
</dbReference>
<dbReference type="PANTHER" id="PTHR14097:SF7">
    <property type="entry name" value="OXIDOREDUCTASE HTATIP2"/>
    <property type="match status" value="1"/>
</dbReference>
<name>A0ABQ6H357_9GAMM</name>
<dbReference type="InterPro" id="IPR036291">
    <property type="entry name" value="NAD(P)-bd_dom_sf"/>
</dbReference>
<protein>
    <submittedName>
        <fullName evidence="1">Oxidoreductase</fullName>
    </submittedName>
</protein>
<evidence type="ECO:0000313" key="2">
    <source>
        <dbReference type="Proteomes" id="UP001157133"/>
    </source>
</evidence>
<dbReference type="Proteomes" id="UP001157133">
    <property type="component" value="Unassembled WGS sequence"/>
</dbReference>
<reference evidence="1 2" key="1">
    <citation type="submission" date="2023-03" db="EMBL/GenBank/DDBJ databases">
        <title>Draft genome sequence of Thalassotalea eurytherma JCM 18482T.</title>
        <authorList>
            <person name="Sawabe T."/>
        </authorList>
    </citation>
    <scope>NUCLEOTIDE SEQUENCE [LARGE SCALE GENOMIC DNA]</scope>
    <source>
        <strain evidence="1 2">JCM 18482</strain>
    </source>
</reference>
<comment type="caution">
    <text evidence="1">The sequence shown here is derived from an EMBL/GenBank/DDBJ whole genome shotgun (WGS) entry which is preliminary data.</text>
</comment>
<dbReference type="SUPFAM" id="SSF51735">
    <property type="entry name" value="NAD(P)-binding Rossmann-fold domains"/>
    <property type="match status" value="1"/>
</dbReference>
<evidence type="ECO:0000313" key="1">
    <source>
        <dbReference type="EMBL" id="GLX82613.1"/>
    </source>
</evidence>
<accession>A0ABQ6H357</accession>